<comment type="caution">
    <text evidence="2">The sequence shown here is derived from an EMBL/GenBank/DDBJ whole genome shotgun (WGS) entry which is preliminary data.</text>
</comment>
<dbReference type="InterPro" id="IPR000253">
    <property type="entry name" value="FHA_dom"/>
</dbReference>
<keyword evidence="3" id="KW-1185">Reference proteome</keyword>
<dbReference type="Proteomes" id="UP001239019">
    <property type="component" value="Unassembled WGS sequence"/>
</dbReference>
<dbReference type="Pfam" id="PF00498">
    <property type="entry name" value="FHA"/>
    <property type="match status" value="1"/>
</dbReference>
<evidence type="ECO:0000313" key="2">
    <source>
        <dbReference type="EMBL" id="MDQ2068847.1"/>
    </source>
</evidence>
<reference evidence="2 3" key="1">
    <citation type="submission" date="2023-08" db="EMBL/GenBank/DDBJ databases">
        <title>Whole-genome sequencing of halo(alkali)philic microorganisms from hypersaline lakes.</title>
        <authorList>
            <person name="Sorokin D.Y."/>
            <person name="Abbas B."/>
            <person name="Merkel A.Y."/>
        </authorList>
    </citation>
    <scope>NUCLEOTIDE SEQUENCE [LARGE SCALE GENOMIC DNA]</scope>
    <source>
        <strain evidence="2 3">AB-CW4</strain>
    </source>
</reference>
<dbReference type="SMART" id="SM00240">
    <property type="entry name" value="FHA"/>
    <property type="match status" value="1"/>
</dbReference>
<dbReference type="PROSITE" id="PS50006">
    <property type="entry name" value="FHA_DOMAIN"/>
    <property type="match status" value="1"/>
</dbReference>
<name>A0ABU0W4A3_9GAMM</name>
<feature type="domain" description="FHA" evidence="1">
    <location>
        <begin position="22"/>
        <end position="71"/>
    </location>
</feature>
<protein>
    <submittedName>
        <fullName evidence="2">FHA domain-containing protein</fullName>
    </submittedName>
</protein>
<evidence type="ECO:0000313" key="3">
    <source>
        <dbReference type="Proteomes" id="UP001239019"/>
    </source>
</evidence>
<dbReference type="RefSeq" id="WP_306727346.1">
    <property type="nucleotide sequence ID" value="NZ_JAVDDT010000002.1"/>
</dbReference>
<proteinExistence type="predicted"/>
<dbReference type="InterPro" id="IPR050923">
    <property type="entry name" value="Cell_Proc_Reg/RNA_Proc"/>
</dbReference>
<evidence type="ECO:0000259" key="1">
    <source>
        <dbReference type="PROSITE" id="PS50006"/>
    </source>
</evidence>
<dbReference type="PANTHER" id="PTHR23308">
    <property type="entry name" value="NUCLEAR INHIBITOR OF PROTEIN PHOSPHATASE-1"/>
    <property type="match status" value="1"/>
</dbReference>
<dbReference type="SUPFAM" id="SSF49879">
    <property type="entry name" value="SMAD/FHA domain"/>
    <property type="match status" value="1"/>
</dbReference>
<organism evidence="2 3">
    <name type="scientific">Natronospira bacteriovora</name>
    <dbReference type="NCBI Taxonomy" id="3069753"/>
    <lineage>
        <taxon>Bacteria</taxon>
        <taxon>Pseudomonadati</taxon>
        <taxon>Pseudomonadota</taxon>
        <taxon>Gammaproteobacteria</taxon>
        <taxon>Natronospirales</taxon>
        <taxon>Natronospiraceae</taxon>
        <taxon>Natronospira</taxon>
    </lineage>
</organism>
<dbReference type="Gene3D" id="2.60.200.20">
    <property type="match status" value="1"/>
</dbReference>
<dbReference type="EMBL" id="JAVDDT010000002">
    <property type="protein sequence ID" value="MDQ2068847.1"/>
    <property type="molecule type" value="Genomic_DNA"/>
</dbReference>
<dbReference type="InterPro" id="IPR008984">
    <property type="entry name" value="SMAD_FHA_dom_sf"/>
</dbReference>
<accession>A0ABU0W4A3</accession>
<sequence>MARLSVHHRDALVGQFELGKRLTLGRQEDNDIHLDDGRVSGHHAIVELRGDHYCVEDLGSTNGTHLGDRRVRRVGLRDGDAFHIGPFRIQYQGPSAPPSFQDTMILRLDDLANTGADSSALKEAARTDTAVNGKKNDIRIEVLSGDNAGETLILDEAVTTIGVAGEQVAAVTRRRDGFYLVPVAGGSPRVNGRETGPRSMRLKNGDEMEVAGVRLAFRE</sequence>
<gene>
    <name evidence="2" type="ORF">RBH19_03035</name>
</gene>
<dbReference type="CDD" id="cd00060">
    <property type="entry name" value="FHA"/>
    <property type="match status" value="2"/>
</dbReference>